<dbReference type="AlphaFoldDB" id="A0AAW1UM00"/>
<name>A0AAW1UM00_9CUCU</name>
<gene>
    <name evidence="2" type="ORF">WA026_005044</name>
</gene>
<dbReference type="EMBL" id="JARQZJ010000092">
    <property type="protein sequence ID" value="KAK9884104.1"/>
    <property type="molecule type" value="Genomic_DNA"/>
</dbReference>
<comment type="caution">
    <text evidence="2">The sequence shown here is derived from an EMBL/GenBank/DDBJ whole genome shotgun (WGS) entry which is preliminary data.</text>
</comment>
<feature type="region of interest" description="Disordered" evidence="1">
    <location>
        <begin position="75"/>
        <end position="95"/>
    </location>
</feature>
<evidence type="ECO:0000313" key="3">
    <source>
        <dbReference type="Proteomes" id="UP001431783"/>
    </source>
</evidence>
<dbReference type="Proteomes" id="UP001431783">
    <property type="component" value="Unassembled WGS sequence"/>
</dbReference>
<organism evidence="2 3">
    <name type="scientific">Henosepilachna vigintioctopunctata</name>
    <dbReference type="NCBI Taxonomy" id="420089"/>
    <lineage>
        <taxon>Eukaryota</taxon>
        <taxon>Metazoa</taxon>
        <taxon>Ecdysozoa</taxon>
        <taxon>Arthropoda</taxon>
        <taxon>Hexapoda</taxon>
        <taxon>Insecta</taxon>
        <taxon>Pterygota</taxon>
        <taxon>Neoptera</taxon>
        <taxon>Endopterygota</taxon>
        <taxon>Coleoptera</taxon>
        <taxon>Polyphaga</taxon>
        <taxon>Cucujiformia</taxon>
        <taxon>Coccinelloidea</taxon>
        <taxon>Coccinellidae</taxon>
        <taxon>Epilachninae</taxon>
        <taxon>Epilachnini</taxon>
        <taxon>Henosepilachna</taxon>
    </lineage>
</organism>
<sequence>MVFMVGRVPYANSNCCHISLTQIDRELWDLPYQATRIFRTPSEIWHAERAGAHTEISQKHGHLASTLRTSGKSRWLCPDEARDPSPPVNPRATPRVAPQGTRVAVCCPSSSAPSVITSTFHGFTSASHFTGHFRGGPFLQLRYYAQKLRRYLPKKENGRLTIERHGVAIC</sequence>
<keyword evidence="3" id="KW-1185">Reference proteome</keyword>
<evidence type="ECO:0000313" key="2">
    <source>
        <dbReference type="EMBL" id="KAK9884104.1"/>
    </source>
</evidence>
<evidence type="ECO:0000256" key="1">
    <source>
        <dbReference type="SAM" id="MobiDB-lite"/>
    </source>
</evidence>
<protein>
    <submittedName>
        <fullName evidence="2">Uncharacterized protein</fullName>
    </submittedName>
</protein>
<reference evidence="2 3" key="1">
    <citation type="submission" date="2023-03" db="EMBL/GenBank/DDBJ databases">
        <title>Genome insight into feeding habits of ladybird beetles.</title>
        <authorList>
            <person name="Li H.-S."/>
            <person name="Huang Y.-H."/>
            <person name="Pang H."/>
        </authorList>
    </citation>
    <scope>NUCLEOTIDE SEQUENCE [LARGE SCALE GENOMIC DNA]</scope>
    <source>
        <strain evidence="2">SYSU_2023b</strain>
        <tissue evidence="2">Whole body</tissue>
    </source>
</reference>
<proteinExistence type="predicted"/>
<accession>A0AAW1UM00</accession>